<dbReference type="EMBL" id="CP039396">
    <property type="protein sequence ID" value="QCD40947.1"/>
    <property type="molecule type" value="Genomic_DNA"/>
</dbReference>
<reference evidence="3" key="1">
    <citation type="submission" date="2019-02" db="EMBL/GenBank/DDBJ databases">
        <title>Isolation and identification of novel species under the genus Muribaculum.</title>
        <authorList>
            <person name="Miyake S."/>
            <person name="Ding Y."/>
            <person name="Low A."/>
            <person name="Soh M."/>
            <person name="Seedorf H."/>
        </authorList>
    </citation>
    <scope>NUCLEOTIDE SEQUENCE [LARGE SCALE GENOMIC DNA]</scope>
    <source>
        <strain evidence="3">H5</strain>
    </source>
</reference>
<feature type="domain" description="Phosphatidic acid phosphatase type 2/haloperoxidase" evidence="1">
    <location>
        <begin position="70"/>
        <end position="172"/>
    </location>
</feature>
<dbReference type="SUPFAM" id="SSF48317">
    <property type="entry name" value="Acid phosphatase/Vanadium-dependent haloperoxidase"/>
    <property type="match status" value="1"/>
</dbReference>
<proteinExistence type="predicted"/>
<keyword evidence="3" id="KW-1185">Reference proteome</keyword>
<dbReference type="InterPro" id="IPR036938">
    <property type="entry name" value="PAP2/HPO_sf"/>
</dbReference>
<protein>
    <submittedName>
        <fullName evidence="2">Phosphatase PAP2 family protein</fullName>
    </submittedName>
</protein>
<dbReference type="PANTHER" id="PTHR14969:SF13">
    <property type="entry name" value="AT30094P"/>
    <property type="match status" value="1"/>
</dbReference>
<accession>A0A4P7VZQ0</accession>
<dbReference type="Proteomes" id="UP000297149">
    <property type="component" value="Chromosome"/>
</dbReference>
<dbReference type="InterPro" id="IPR000326">
    <property type="entry name" value="PAP2/HPO"/>
</dbReference>
<gene>
    <name evidence="2" type="ORF">E7747_00680</name>
</gene>
<dbReference type="PANTHER" id="PTHR14969">
    <property type="entry name" value="SPHINGOSINE-1-PHOSPHATE PHOSPHOHYDROLASE"/>
    <property type="match status" value="1"/>
</dbReference>
<evidence type="ECO:0000259" key="1">
    <source>
        <dbReference type="SMART" id="SM00014"/>
    </source>
</evidence>
<evidence type="ECO:0000313" key="2">
    <source>
        <dbReference type="EMBL" id="QCD40947.1"/>
    </source>
</evidence>
<sequence>MTILRNMTFYEAYPPNEKVQSSSIFHTALMLYKLTRHSLLLIFLLSSSVRLYASSPADSTATETRNALEISVSAASSLVVNAALTELVKRSVDRTRPNGEDNHSFPSRHTSWAFTASTIVSNELYSHSPWWAVGAQAAASAVGFQRVVTRHHYGSDVIAGAGLGIVSTQFSYWLCNRLLNPKDKMTLPSSDNDFRPSIAMTSEAVFNIGSDIATAFGVSLKGQLPLTQRWGLAMTLRGITAPVIVNDTYINPINAYGASVGGVGHFRLPVKALAIETSLYAGFMRLLPTKGWSHNSYGFEGDIETALNWRLTPSFAFAARLGYRVMTTPSAVSAITFGLSSIAVF</sequence>
<evidence type="ECO:0000313" key="3">
    <source>
        <dbReference type="Proteomes" id="UP000297149"/>
    </source>
</evidence>
<dbReference type="Pfam" id="PF01569">
    <property type="entry name" value="PAP2"/>
    <property type="match status" value="1"/>
</dbReference>
<dbReference type="AlphaFoldDB" id="A0A4P7VZQ0"/>
<dbReference type="SMART" id="SM00014">
    <property type="entry name" value="acidPPc"/>
    <property type="match status" value="1"/>
</dbReference>
<name>A0A4P7VZQ0_9BACT</name>
<dbReference type="KEGG" id="ddb:E7747_00680"/>
<organism evidence="2 3">
    <name type="scientific">Duncaniella dubosii</name>
    <dbReference type="NCBI Taxonomy" id="2518971"/>
    <lineage>
        <taxon>Bacteria</taxon>
        <taxon>Pseudomonadati</taxon>
        <taxon>Bacteroidota</taxon>
        <taxon>Bacteroidia</taxon>
        <taxon>Bacteroidales</taxon>
        <taxon>Muribaculaceae</taxon>
        <taxon>Duncaniella</taxon>
    </lineage>
</organism>
<dbReference type="Gene3D" id="1.20.144.10">
    <property type="entry name" value="Phosphatidic acid phosphatase type 2/haloperoxidase"/>
    <property type="match status" value="1"/>
</dbReference>